<dbReference type="RefSeq" id="WP_343797977.1">
    <property type="nucleotide sequence ID" value="NZ_BAAAGF010000003.1"/>
</dbReference>
<comment type="similarity">
    <text evidence="2">Belongs to the outer membrane factor (OMF) (TC 1.B.17) family.</text>
</comment>
<dbReference type="Proteomes" id="UP001500736">
    <property type="component" value="Unassembled WGS sequence"/>
</dbReference>
<accession>A0ABP3UZN9</accession>
<evidence type="ECO:0000256" key="5">
    <source>
        <dbReference type="ARBA" id="ARBA00022692"/>
    </source>
</evidence>
<evidence type="ECO:0000313" key="10">
    <source>
        <dbReference type="Proteomes" id="UP001500736"/>
    </source>
</evidence>
<evidence type="ECO:0000256" key="2">
    <source>
        <dbReference type="ARBA" id="ARBA00007613"/>
    </source>
</evidence>
<evidence type="ECO:0000256" key="6">
    <source>
        <dbReference type="ARBA" id="ARBA00023136"/>
    </source>
</evidence>
<dbReference type="InterPro" id="IPR051906">
    <property type="entry name" value="TolC-like"/>
</dbReference>
<keyword evidence="7" id="KW-0998">Cell outer membrane</keyword>
<keyword evidence="3" id="KW-0813">Transport</keyword>
<dbReference type="InterPro" id="IPR003423">
    <property type="entry name" value="OMP_efflux"/>
</dbReference>
<evidence type="ECO:0000256" key="4">
    <source>
        <dbReference type="ARBA" id="ARBA00022452"/>
    </source>
</evidence>
<dbReference type="Pfam" id="PF02321">
    <property type="entry name" value="OEP"/>
    <property type="match status" value="2"/>
</dbReference>
<proteinExistence type="inferred from homology"/>
<keyword evidence="8" id="KW-0732">Signal</keyword>
<gene>
    <name evidence="9" type="ORF">GCM10009431_20170</name>
</gene>
<comment type="subcellular location">
    <subcellularLocation>
        <location evidence="1">Cell outer membrane</location>
    </subcellularLocation>
</comment>
<keyword evidence="10" id="KW-1185">Reference proteome</keyword>
<keyword evidence="6" id="KW-0472">Membrane</keyword>
<name>A0ABP3UZN9_9FLAO</name>
<dbReference type="PANTHER" id="PTHR30026:SF20">
    <property type="entry name" value="OUTER MEMBRANE PROTEIN TOLC"/>
    <property type="match status" value="1"/>
</dbReference>
<dbReference type="PANTHER" id="PTHR30026">
    <property type="entry name" value="OUTER MEMBRANE PROTEIN TOLC"/>
    <property type="match status" value="1"/>
</dbReference>
<sequence length="463" mass="53169">MKTVLNYLLALMCFNGFAQESLTTLTLEEYLGYVKKYHPVVKQTQLLVSEGEAKLLKSRGAFDPKIEVDFDRKKFSETTYYNKLNTTFKLPTWYGVELKANFENNDGTYLNPELQTPDDGLYSTGVSVSLAKGLFMNERMATLKQAKLFTQQAQANQQLLVNDVIYNALVTYYNWLKNYQSLKTYEGYTQNAKTRLDIIKKSYLAGDKPAIDTLEASINLKNRMVDLEKAKIGYIKSKLELSNYLWIDNNIPLELEEAIIPDLNTISIIDQVLNSSLLNSDAIDITNHPKLKALQVKKDILTIDKKLKTNNLLPTVNLQYNFLTTDYDNLNSLNTANYKSGLQINFPLFLRKERGDLKLAQIKLQDINFELATTEVTLKNKINSNLQEIESYNNQHIILLDLVEDYKALIQGEERKFEIGEGSLFLVNYREVKLIENELKRIDAEYQLLSSKSNLSRTINTLF</sequence>
<dbReference type="Gene3D" id="1.20.1600.10">
    <property type="entry name" value="Outer membrane efflux proteins (OEP)"/>
    <property type="match status" value="1"/>
</dbReference>
<dbReference type="SUPFAM" id="SSF56954">
    <property type="entry name" value="Outer membrane efflux proteins (OEP)"/>
    <property type="match status" value="1"/>
</dbReference>
<protein>
    <submittedName>
        <fullName evidence="9">TolC family protein</fullName>
    </submittedName>
</protein>
<evidence type="ECO:0000256" key="8">
    <source>
        <dbReference type="SAM" id="SignalP"/>
    </source>
</evidence>
<organism evidence="9 10">
    <name type="scientific">Gaetbulibacter jejuensis</name>
    <dbReference type="NCBI Taxonomy" id="584607"/>
    <lineage>
        <taxon>Bacteria</taxon>
        <taxon>Pseudomonadati</taxon>
        <taxon>Bacteroidota</taxon>
        <taxon>Flavobacteriia</taxon>
        <taxon>Flavobacteriales</taxon>
        <taxon>Flavobacteriaceae</taxon>
        <taxon>Gaetbulibacter</taxon>
    </lineage>
</organism>
<keyword evidence="4" id="KW-1134">Transmembrane beta strand</keyword>
<evidence type="ECO:0000256" key="1">
    <source>
        <dbReference type="ARBA" id="ARBA00004442"/>
    </source>
</evidence>
<evidence type="ECO:0000256" key="3">
    <source>
        <dbReference type="ARBA" id="ARBA00022448"/>
    </source>
</evidence>
<evidence type="ECO:0000256" key="7">
    <source>
        <dbReference type="ARBA" id="ARBA00023237"/>
    </source>
</evidence>
<evidence type="ECO:0000313" key="9">
    <source>
        <dbReference type="EMBL" id="GAA0745274.1"/>
    </source>
</evidence>
<comment type="caution">
    <text evidence="9">The sequence shown here is derived from an EMBL/GenBank/DDBJ whole genome shotgun (WGS) entry which is preliminary data.</text>
</comment>
<reference evidence="10" key="1">
    <citation type="journal article" date="2019" name="Int. J. Syst. Evol. Microbiol.">
        <title>The Global Catalogue of Microorganisms (GCM) 10K type strain sequencing project: providing services to taxonomists for standard genome sequencing and annotation.</title>
        <authorList>
            <consortium name="The Broad Institute Genomics Platform"/>
            <consortium name="The Broad Institute Genome Sequencing Center for Infectious Disease"/>
            <person name="Wu L."/>
            <person name="Ma J."/>
        </authorList>
    </citation>
    <scope>NUCLEOTIDE SEQUENCE [LARGE SCALE GENOMIC DNA]</scope>
    <source>
        <strain evidence="10">JCM 15976</strain>
    </source>
</reference>
<dbReference type="EMBL" id="BAAAGF010000003">
    <property type="protein sequence ID" value="GAA0745274.1"/>
    <property type="molecule type" value="Genomic_DNA"/>
</dbReference>
<keyword evidence="5" id="KW-0812">Transmembrane</keyword>
<feature type="chain" id="PRO_5045037811" evidence="8">
    <location>
        <begin position="19"/>
        <end position="463"/>
    </location>
</feature>
<feature type="signal peptide" evidence="8">
    <location>
        <begin position="1"/>
        <end position="18"/>
    </location>
</feature>